<dbReference type="Proteomes" id="UP001189757">
    <property type="component" value="Unassembled WGS sequence"/>
</dbReference>
<reference evidence="3 4" key="1">
    <citation type="submission" date="2023-07" db="EMBL/GenBank/DDBJ databases">
        <authorList>
            <person name="Peeters C."/>
        </authorList>
    </citation>
    <scope>NUCLEOTIDE SEQUENCE [LARGE SCALE GENOMIC DNA]</scope>
    <source>
        <strain evidence="3 4">LMG 18101</strain>
    </source>
</reference>
<feature type="signal peptide" evidence="1">
    <location>
        <begin position="1"/>
        <end position="37"/>
    </location>
</feature>
<keyword evidence="4" id="KW-1185">Reference proteome</keyword>
<sequence length="844" mass="90672">MRQPNVIPARAFQQRLPARLVTAALASALCAPTLLHAQAHDTKPLPLAGAAYRVAQQAYDACKRRAYSSCVALAREAIRQRPDVMSLHLLLADALAAQRQYAQAERVLNGATARFGPDRQLAEQRRRVAALRAPANTAGHGQAKDEEGGPLLTGDALEAAQNAYKAYNAKDFAGAARYANEVTALRPDLKRFRLLLIDASSAAGDDAAAWNADMAAVRQFGDSEPLRIRREFIGVGLGMKVAEEALNARQSGDTARAIELARQAVVYAPARFDYRLQLIDGLLATGDLPGVERAMDDAIAYDDTEIMAWTLRGYARAAQGKSEAANADLAQALKQTDATAAVRRSMQTIVADIWLAQGEPQRVIDMLGTLKPIDDDTDSLITMRVHSARLQLKTVQTTAQAATAAPASPAETAAQRVAVAARPVIDCASSEFGSDCDLYPADPGFVPAQAAARAAEAKNTKAALEFARQAVEAAPQDAQHRVDLVNALIDAKQERAATSESKAIVDDGLLDALPPLSAAYIAQRAGDDKVASDLFERADQITPLSVDERTDAAYSALAARRNQLAIAHLERAIDEGLAQPEGDDPPPTPQAMLDMREAHAEATRNWGFDATLSYRGGGMPSGPLLATTPGDANAWQAGLEAYWRPLGPLGDRMFEVYARAFESFGVKGGESSGAQTLQASVGARVKPFADVNAIFAIERVIPIGSAANGDWLARAAYSDGFGTERRIDVPSWWTGRLYAEAGRYLQAGTNYATANAEFGRTYRIDSVSPRWTVFPYVVVGADYDSSVNSSVPIGAGVGVSTRYVFRESKYDAPQSYVDLSLQYRFKLAGDDRARGVFFNAIYSY</sequence>
<keyword evidence="1" id="KW-0732">Signal</keyword>
<dbReference type="InterPro" id="IPR011990">
    <property type="entry name" value="TPR-like_helical_dom_sf"/>
</dbReference>
<dbReference type="Gene3D" id="1.25.40.10">
    <property type="entry name" value="Tetratricopeptide repeat domain"/>
    <property type="match status" value="2"/>
</dbReference>
<evidence type="ECO:0000313" key="4">
    <source>
        <dbReference type="Proteomes" id="UP001189757"/>
    </source>
</evidence>
<dbReference type="Pfam" id="PF13283">
    <property type="entry name" value="NfrA_C"/>
    <property type="match status" value="1"/>
</dbReference>
<evidence type="ECO:0000259" key="2">
    <source>
        <dbReference type="Pfam" id="PF13283"/>
    </source>
</evidence>
<dbReference type="EMBL" id="CATZLL010000014">
    <property type="protein sequence ID" value="CAJ0819503.1"/>
    <property type="molecule type" value="Genomic_DNA"/>
</dbReference>
<organism evidence="3 4">
    <name type="scientific">Ralstonia flaminis</name>
    <dbReference type="NCBI Taxonomy" id="3058597"/>
    <lineage>
        <taxon>Bacteria</taxon>
        <taxon>Pseudomonadati</taxon>
        <taxon>Pseudomonadota</taxon>
        <taxon>Betaproteobacteria</taxon>
        <taxon>Burkholderiales</taxon>
        <taxon>Burkholderiaceae</taxon>
        <taxon>Ralstonia</taxon>
    </lineage>
</organism>
<name>A0ABN9JTF5_9RALS</name>
<dbReference type="SUPFAM" id="SSF48452">
    <property type="entry name" value="TPR-like"/>
    <property type="match status" value="1"/>
</dbReference>
<protein>
    <recommendedName>
        <fullName evidence="2">Bacteriophage N4 adsorption protein A C-terminal domain-containing protein</fullName>
    </recommendedName>
</protein>
<feature type="domain" description="Bacteriophage N4 adsorption protein A C-terminal" evidence="2">
    <location>
        <begin position="669"/>
        <end position="839"/>
    </location>
</feature>
<evidence type="ECO:0000256" key="1">
    <source>
        <dbReference type="SAM" id="SignalP"/>
    </source>
</evidence>
<comment type="caution">
    <text evidence="3">The sequence shown here is derived from an EMBL/GenBank/DDBJ whole genome shotgun (WGS) entry which is preliminary data.</text>
</comment>
<gene>
    <name evidence="3" type="ORF">LMG18101_03969</name>
</gene>
<feature type="chain" id="PRO_5046098330" description="Bacteriophage N4 adsorption protein A C-terminal domain-containing protein" evidence="1">
    <location>
        <begin position="38"/>
        <end position="844"/>
    </location>
</feature>
<evidence type="ECO:0000313" key="3">
    <source>
        <dbReference type="EMBL" id="CAJ0819503.1"/>
    </source>
</evidence>
<proteinExistence type="predicted"/>
<accession>A0ABN9JTF5</accession>
<dbReference type="InterPro" id="IPR025137">
    <property type="entry name" value="NfrA_C"/>
</dbReference>
<dbReference type="RefSeq" id="WP_316682117.1">
    <property type="nucleotide sequence ID" value="NZ_CATZLL010000014.1"/>
</dbReference>